<dbReference type="Proteomes" id="UP001651158">
    <property type="component" value="Unassembled WGS sequence"/>
</dbReference>
<proteinExistence type="predicted"/>
<feature type="compositionally biased region" description="Polar residues" evidence="1">
    <location>
        <begin position="127"/>
        <end position="137"/>
    </location>
</feature>
<evidence type="ECO:0000313" key="2">
    <source>
        <dbReference type="EMBL" id="KAL5105774.1"/>
    </source>
</evidence>
<feature type="region of interest" description="Disordered" evidence="1">
    <location>
        <begin position="120"/>
        <end position="169"/>
    </location>
</feature>
<organism evidence="2 3">
    <name type="scientific">Taenia crassiceps</name>
    <dbReference type="NCBI Taxonomy" id="6207"/>
    <lineage>
        <taxon>Eukaryota</taxon>
        <taxon>Metazoa</taxon>
        <taxon>Spiralia</taxon>
        <taxon>Lophotrochozoa</taxon>
        <taxon>Platyhelminthes</taxon>
        <taxon>Cestoda</taxon>
        <taxon>Eucestoda</taxon>
        <taxon>Cyclophyllidea</taxon>
        <taxon>Taeniidae</taxon>
        <taxon>Taenia</taxon>
    </lineage>
</organism>
<sequence>MCIAQVSDEWTIGWGASVLPSHVSQYLTTIGGWLVTNCEAQNTQNEDLVDLRRRRCVSQPTEKDKYRHRNLVCETTNWRATWCEEAMEVMEALFTHPIATSFTYITSTCISDALHPPTASLPECPPLQQNDAPTTGRQQHQHQHQPRFHTSIPPRFHASTRPRGVRREKATASARIYSIHKTGVTHTSSAAINKSTSCPPQPINLSRLLCPLLHPTNKPSTRINTNHATRCTPSIIHTQLFIAPSALRHNIRIEQSAVKASIRPTSHHHCSPLSPMSALPYRLSAVRCPLSAPRLRPRLPPRSRVTSSQHPTTYHPTASSDNTPKMPLPTSSVPPLAAKTWRLVPASIQSMLWWRLRMQRHAVKQKHKATRLK</sequence>
<protein>
    <submittedName>
        <fullName evidence="2">Uncharacterized protein</fullName>
    </submittedName>
</protein>
<gene>
    <name evidence="2" type="ORF">TcWFU_004465</name>
</gene>
<evidence type="ECO:0000256" key="1">
    <source>
        <dbReference type="SAM" id="MobiDB-lite"/>
    </source>
</evidence>
<name>A0ABR4Q8G1_9CEST</name>
<accession>A0ABR4Q8G1</accession>
<feature type="region of interest" description="Disordered" evidence="1">
    <location>
        <begin position="293"/>
        <end position="332"/>
    </location>
</feature>
<feature type="compositionally biased region" description="Polar residues" evidence="1">
    <location>
        <begin position="305"/>
        <end position="332"/>
    </location>
</feature>
<dbReference type="EMBL" id="JAKROA010000007">
    <property type="protein sequence ID" value="KAL5105774.1"/>
    <property type="molecule type" value="Genomic_DNA"/>
</dbReference>
<comment type="caution">
    <text evidence="2">The sequence shown here is derived from an EMBL/GenBank/DDBJ whole genome shotgun (WGS) entry which is preliminary data.</text>
</comment>
<evidence type="ECO:0000313" key="3">
    <source>
        <dbReference type="Proteomes" id="UP001651158"/>
    </source>
</evidence>
<keyword evidence="3" id="KW-1185">Reference proteome</keyword>
<reference evidence="2 3" key="1">
    <citation type="journal article" date="2022" name="Front. Cell. Infect. Microbiol.">
        <title>The Genomes of Two Strains of Taenia crassiceps the Animal Model for the Study of Human Cysticercosis.</title>
        <authorList>
            <person name="Bobes R.J."/>
            <person name="Estrada K."/>
            <person name="Rios-Valencia D.G."/>
            <person name="Calderon-Gallegos A."/>
            <person name="de la Torre P."/>
            <person name="Carrero J.C."/>
            <person name="Sanchez-Flores A."/>
            <person name="Laclette J.P."/>
        </authorList>
    </citation>
    <scope>NUCLEOTIDE SEQUENCE [LARGE SCALE GENOMIC DNA]</scope>
    <source>
        <strain evidence="2">WFUcys</strain>
    </source>
</reference>